<dbReference type="HOGENOM" id="CLU_031989_0_1_1"/>
<dbReference type="Gene3D" id="1.25.40.90">
    <property type="match status" value="1"/>
</dbReference>
<dbReference type="GO" id="GO:0007034">
    <property type="term" value="P:vacuolar transport"/>
    <property type="evidence" value="ECO:0007669"/>
    <property type="project" value="UniProtKB-ARBA"/>
</dbReference>
<feature type="compositionally biased region" description="Basic and acidic residues" evidence="4">
    <location>
        <begin position="528"/>
        <end position="538"/>
    </location>
</feature>
<feature type="compositionally biased region" description="Polar residues" evidence="4">
    <location>
        <begin position="316"/>
        <end position="367"/>
    </location>
</feature>
<evidence type="ECO:0000256" key="1">
    <source>
        <dbReference type="ARBA" id="ARBA00011446"/>
    </source>
</evidence>
<evidence type="ECO:0000256" key="3">
    <source>
        <dbReference type="ARBA" id="ARBA00022927"/>
    </source>
</evidence>
<dbReference type="PROSITE" id="PS50909">
    <property type="entry name" value="GAT"/>
    <property type="match status" value="1"/>
</dbReference>
<organism evidence="7 8">
    <name type="scientific">Capronia epimyces CBS 606.96</name>
    <dbReference type="NCBI Taxonomy" id="1182542"/>
    <lineage>
        <taxon>Eukaryota</taxon>
        <taxon>Fungi</taxon>
        <taxon>Dikarya</taxon>
        <taxon>Ascomycota</taxon>
        <taxon>Pezizomycotina</taxon>
        <taxon>Eurotiomycetes</taxon>
        <taxon>Chaetothyriomycetidae</taxon>
        <taxon>Chaetothyriales</taxon>
        <taxon>Herpotrichiellaceae</taxon>
        <taxon>Capronia</taxon>
    </lineage>
</organism>
<dbReference type="GO" id="GO:0016192">
    <property type="term" value="P:vesicle-mediated transport"/>
    <property type="evidence" value="ECO:0007669"/>
    <property type="project" value="UniProtKB-ARBA"/>
</dbReference>
<keyword evidence="3" id="KW-0653">Protein transport</keyword>
<keyword evidence="2" id="KW-0813">Transport</keyword>
<dbReference type="GeneID" id="19165287"/>
<dbReference type="SUPFAM" id="SSF48464">
    <property type="entry name" value="ENTH/VHS domain"/>
    <property type="match status" value="1"/>
</dbReference>
<feature type="compositionally biased region" description="Polar residues" evidence="4">
    <location>
        <begin position="418"/>
        <end position="428"/>
    </location>
</feature>
<dbReference type="AlphaFoldDB" id="W9YI71"/>
<evidence type="ECO:0008006" key="9">
    <source>
        <dbReference type="Google" id="ProtNLM"/>
    </source>
</evidence>
<dbReference type="GO" id="GO:0035091">
    <property type="term" value="F:phosphatidylinositol binding"/>
    <property type="evidence" value="ECO:0007669"/>
    <property type="project" value="InterPro"/>
</dbReference>
<dbReference type="Pfam" id="PF03127">
    <property type="entry name" value="GAT"/>
    <property type="match status" value="1"/>
</dbReference>
<name>W9YI71_9EURO</name>
<dbReference type="Gene3D" id="1.20.58.160">
    <property type="match status" value="1"/>
</dbReference>
<proteinExistence type="predicted"/>
<feature type="domain" description="GAT" evidence="6">
    <location>
        <begin position="220"/>
        <end position="309"/>
    </location>
</feature>
<dbReference type="InterPro" id="IPR004152">
    <property type="entry name" value="GAT_dom"/>
</dbReference>
<feature type="compositionally biased region" description="Pro residues" evidence="4">
    <location>
        <begin position="370"/>
        <end position="389"/>
    </location>
</feature>
<keyword evidence="8" id="KW-1185">Reference proteome</keyword>
<feature type="compositionally biased region" description="Polar residues" evidence="4">
    <location>
        <begin position="501"/>
        <end position="523"/>
    </location>
</feature>
<dbReference type="RefSeq" id="XP_007729487.1">
    <property type="nucleotide sequence ID" value="XM_007731297.1"/>
</dbReference>
<dbReference type="GO" id="GO:0043130">
    <property type="term" value="F:ubiquitin binding"/>
    <property type="evidence" value="ECO:0007669"/>
    <property type="project" value="InterPro"/>
</dbReference>
<feature type="domain" description="VHS" evidence="5">
    <location>
        <begin position="45"/>
        <end position="145"/>
    </location>
</feature>
<sequence>MDALNQADQSAGPERNGSAPVVLPQGDSPEAVIVREATAFCESGAPNSGAAGDEYLHLPAIVDAAESSPTAAKEAAATLRRYLSKDHFQRGFAQYNAVMLLRILTDNPGQGFTQNFDSKFVSTVKELLRDGKDASVQQILRETLDYFEVEKAPGNDTLGPLVEMWRKEKGKRSTLRQSVGWGSWEAVGSGHDTEHQQQHRVPPAFAGQYQRPSRKVDVLPPPEELVSRIEEAKTTARLLVQTVQSTPQSELLANDLVQEFAGRAQSAQRSIQSYMNCQDPAPDPDTMLTLIETNDHLNIAMSKHQRAILQARKANGTGTPSPGPQTESIPNPLSMPSHNLGQNVYGSGAQPSQGSYSASPPRRQNTIPAPVSPPQPGEQFAPPPGPPPSARGAVRDQDHSYTYSTSDAAPPIPRRVRPQSQSFGSSSAAYGVAENPFADDAYGPGSPQRHESNALSQPQKDSGFQYASELSGEQDRYDPYDSRQPYVHIHGTPAVHGLVPETTSQPSHSGQNETSNGYGSSPVSPADDAGRRMNDLHL</sequence>
<dbReference type="GO" id="GO:0015031">
    <property type="term" value="P:protein transport"/>
    <property type="evidence" value="ECO:0007669"/>
    <property type="project" value="UniProtKB-KW"/>
</dbReference>
<feature type="compositionally biased region" description="Polar residues" evidence="4">
    <location>
        <begin position="453"/>
        <end position="462"/>
    </location>
</feature>
<dbReference type="EMBL" id="AMGY01000001">
    <property type="protein sequence ID" value="EXJ92597.1"/>
    <property type="molecule type" value="Genomic_DNA"/>
</dbReference>
<dbReference type="STRING" id="1182542.W9YI71"/>
<dbReference type="CDD" id="cd21383">
    <property type="entry name" value="GAT_GGA_Tom1-like"/>
    <property type="match status" value="1"/>
</dbReference>
<gene>
    <name evidence="7" type="ORF">A1O3_01149</name>
</gene>
<reference evidence="7 8" key="1">
    <citation type="submission" date="2013-03" db="EMBL/GenBank/DDBJ databases">
        <title>The Genome Sequence of Capronia epimyces CBS 606.96.</title>
        <authorList>
            <consortium name="The Broad Institute Genomics Platform"/>
            <person name="Cuomo C."/>
            <person name="de Hoog S."/>
            <person name="Gorbushina A."/>
            <person name="Walker B."/>
            <person name="Young S.K."/>
            <person name="Zeng Q."/>
            <person name="Gargeya S."/>
            <person name="Fitzgerald M."/>
            <person name="Haas B."/>
            <person name="Abouelleil A."/>
            <person name="Allen A.W."/>
            <person name="Alvarado L."/>
            <person name="Arachchi H.M."/>
            <person name="Berlin A.M."/>
            <person name="Chapman S.B."/>
            <person name="Gainer-Dewar J."/>
            <person name="Goldberg J."/>
            <person name="Griggs A."/>
            <person name="Gujja S."/>
            <person name="Hansen M."/>
            <person name="Howarth C."/>
            <person name="Imamovic A."/>
            <person name="Ireland A."/>
            <person name="Larimer J."/>
            <person name="McCowan C."/>
            <person name="Murphy C."/>
            <person name="Pearson M."/>
            <person name="Poon T.W."/>
            <person name="Priest M."/>
            <person name="Roberts A."/>
            <person name="Saif S."/>
            <person name="Shea T."/>
            <person name="Sisk P."/>
            <person name="Sykes S."/>
            <person name="Wortman J."/>
            <person name="Nusbaum C."/>
            <person name="Birren B."/>
        </authorList>
    </citation>
    <scope>NUCLEOTIDE SEQUENCE [LARGE SCALE GENOMIC DNA]</scope>
    <source>
        <strain evidence="7 8">CBS 606.96</strain>
    </source>
</reference>
<feature type="region of interest" description="Disordered" evidence="4">
    <location>
        <begin position="314"/>
        <end position="538"/>
    </location>
</feature>
<dbReference type="InterPro" id="IPR008942">
    <property type="entry name" value="ENTH_VHS"/>
</dbReference>
<dbReference type="Proteomes" id="UP000019478">
    <property type="component" value="Unassembled WGS sequence"/>
</dbReference>
<evidence type="ECO:0000256" key="2">
    <source>
        <dbReference type="ARBA" id="ARBA00022448"/>
    </source>
</evidence>
<evidence type="ECO:0000259" key="6">
    <source>
        <dbReference type="PROSITE" id="PS50909"/>
    </source>
</evidence>
<dbReference type="eggNOG" id="ENOG502S1ZS">
    <property type="taxonomic scope" value="Eukaryota"/>
</dbReference>
<evidence type="ECO:0000313" key="7">
    <source>
        <dbReference type="EMBL" id="EXJ92597.1"/>
    </source>
</evidence>
<protein>
    <recommendedName>
        <fullName evidence="9">GAT domain-containing protein</fullName>
    </recommendedName>
</protein>
<dbReference type="OrthoDB" id="5393057at2759"/>
<dbReference type="SUPFAM" id="SSF89009">
    <property type="entry name" value="GAT-like domain"/>
    <property type="match status" value="1"/>
</dbReference>
<evidence type="ECO:0000256" key="4">
    <source>
        <dbReference type="SAM" id="MobiDB-lite"/>
    </source>
</evidence>
<dbReference type="PROSITE" id="PS50179">
    <property type="entry name" value="VHS"/>
    <property type="match status" value="1"/>
</dbReference>
<dbReference type="InterPro" id="IPR002014">
    <property type="entry name" value="VHS_dom"/>
</dbReference>
<comment type="caution">
    <text evidence="7">The sequence shown here is derived from an EMBL/GenBank/DDBJ whole genome shotgun (WGS) entry which is preliminary data.</text>
</comment>
<dbReference type="InterPro" id="IPR038425">
    <property type="entry name" value="GAT_sf"/>
</dbReference>
<comment type="subunit">
    <text evidence="1">Component of the ESCRT-0 complex composed of HSE1 and VPS27.</text>
</comment>
<evidence type="ECO:0000313" key="8">
    <source>
        <dbReference type="Proteomes" id="UP000019478"/>
    </source>
</evidence>
<feature type="region of interest" description="Disordered" evidence="4">
    <location>
        <begin position="1"/>
        <end position="25"/>
    </location>
</feature>
<evidence type="ECO:0000259" key="5">
    <source>
        <dbReference type="PROSITE" id="PS50179"/>
    </source>
</evidence>
<accession>W9YI71</accession>